<reference evidence="2 3" key="1">
    <citation type="submission" date="2015-07" db="EMBL/GenBank/DDBJ databases">
        <title>The genome of Habropoda laboriosa.</title>
        <authorList>
            <person name="Pan H."/>
            <person name="Kapheim K."/>
        </authorList>
    </citation>
    <scope>NUCLEOTIDE SEQUENCE [LARGE SCALE GENOMIC DNA]</scope>
    <source>
        <strain evidence="2">0110345459</strain>
    </source>
</reference>
<name>A0A0L7QPC7_9HYME</name>
<organism evidence="2 3">
    <name type="scientific">Habropoda laboriosa</name>
    <dbReference type="NCBI Taxonomy" id="597456"/>
    <lineage>
        <taxon>Eukaryota</taxon>
        <taxon>Metazoa</taxon>
        <taxon>Ecdysozoa</taxon>
        <taxon>Arthropoda</taxon>
        <taxon>Hexapoda</taxon>
        <taxon>Insecta</taxon>
        <taxon>Pterygota</taxon>
        <taxon>Neoptera</taxon>
        <taxon>Endopterygota</taxon>
        <taxon>Hymenoptera</taxon>
        <taxon>Apocrita</taxon>
        <taxon>Aculeata</taxon>
        <taxon>Apoidea</taxon>
        <taxon>Anthophila</taxon>
        <taxon>Apidae</taxon>
        <taxon>Habropoda</taxon>
    </lineage>
</organism>
<feature type="non-terminal residue" evidence="2">
    <location>
        <position position="1"/>
    </location>
</feature>
<accession>A0A0L7QPC7</accession>
<proteinExistence type="predicted"/>
<evidence type="ECO:0000256" key="1">
    <source>
        <dbReference type="SAM" id="MobiDB-lite"/>
    </source>
</evidence>
<sequence>VRERQRGKAKEATESGRYELYVIRFQQYRGLEQPATTLPTCCPRYPPGSTLLECRLEGDQPVAHVVQVPGDENSATQKSCLLVETKQTHLGPLSRIVSRPPEGPTNSQSPMSYCLESRECPEGPFALAATVPLNNANCSNIVTALETTKGSRCPNGPISKITYGPTVGKTPETTKCHKNSHDPSITFIDCTTSKTQASAKMTKCLKNDAKVRAKSCFETRVSRDGNCPTAVGFLCPPDHSSSCQHNVLEVKVDECGPRTRMIACPRDDSKSCGFMESKCSQDGPSAKMTQQLVDTCREEKLHQEKIEGFRESKAKSLPSPSEFDDTCREEEFPRGKVEGFRECVDTCPGSKKSTGKEPISVPERRNGLDPDDNIPPSPFHRLPRKVCPPHCCKAVDPARPRSCMDSFQRRRPETLSAGPSRSCKCALPPSRASKRQKSGTEDCTKQKEGTRARVCNGERTKTKDIASLIKSEELLTKYRDYVPPNLLLSYEACRRKRNGLQDQCKLPIPSAVLQLKRREMSGERDGNESGNQREDWCVC</sequence>
<dbReference type="Proteomes" id="UP000053825">
    <property type="component" value="Unassembled WGS sequence"/>
</dbReference>
<feature type="compositionally biased region" description="Basic and acidic residues" evidence="1">
    <location>
        <begin position="438"/>
        <end position="451"/>
    </location>
</feature>
<gene>
    <name evidence="2" type="ORF">WH47_07845</name>
</gene>
<evidence type="ECO:0000313" key="3">
    <source>
        <dbReference type="Proteomes" id="UP000053825"/>
    </source>
</evidence>
<feature type="region of interest" description="Disordered" evidence="1">
    <location>
        <begin position="410"/>
        <end position="451"/>
    </location>
</feature>
<feature type="region of interest" description="Disordered" evidence="1">
    <location>
        <begin position="518"/>
        <end position="539"/>
    </location>
</feature>
<protein>
    <submittedName>
        <fullName evidence="2">Uncharacterized protein</fullName>
    </submittedName>
</protein>
<feature type="region of interest" description="Disordered" evidence="1">
    <location>
        <begin position="349"/>
        <end position="372"/>
    </location>
</feature>
<evidence type="ECO:0000313" key="2">
    <source>
        <dbReference type="EMBL" id="KOC60487.1"/>
    </source>
</evidence>
<dbReference type="EMBL" id="KQ414819">
    <property type="protein sequence ID" value="KOC60487.1"/>
    <property type="molecule type" value="Genomic_DNA"/>
</dbReference>
<keyword evidence="3" id="KW-1185">Reference proteome</keyword>
<dbReference type="AlphaFoldDB" id="A0A0L7QPC7"/>